<accession>A0A9D2PG80</accession>
<dbReference type="SUPFAM" id="SSF52540">
    <property type="entry name" value="P-loop containing nucleoside triphosphate hydrolases"/>
    <property type="match status" value="1"/>
</dbReference>
<dbReference type="InterPro" id="IPR010982">
    <property type="entry name" value="Lambda_DNA-bd_dom_sf"/>
</dbReference>
<dbReference type="SMART" id="SM00530">
    <property type="entry name" value="HTH_XRE"/>
    <property type="match status" value="1"/>
</dbReference>
<dbReference type="Pfam" id="PF01381">
    <property type="entry name" value="HTH_3"/>
    <property type="match status" value="1"/>
</dbReference>
<reference evidence="3" key="1">
    <citation type="journal article" date="2021" name="PeerJ">
        <title>Extensive microbial diversity within the chicken gut microbiome revealed by metagenomics and culture.</title>
        <authorList>
            <person name="Gilroy R."/>
            <person name="Ravi A."/>
            <person name="Getino M."/>
            <person name="Pursley I."/>
            <person name="Horton D.L."/>
            <person name="Alikhan N.F."/>
            <person name="Baker D."/>
            <person name="Gharbi K."/>
            <person name="Hall N."/>
            <person name="Watson M."/>
            <person name="Adriaenssens E.M."/>
            <person name="Foster-Nyarko E."/>
            <person name="Jarju S."/>
            <person name="Secka A."/>
            <person name="Antonio M."/>
            <person name="Oren A."/>
            <person name="Chaudhuri R.R."/>
            <person name="La Ragione R."/>
            <person name="Hildebrand F."/>
            <person name="Pallen M.J."/>
        </authorList>
    </citation>
    <scope>NUCLEOTIDE SEQUENCE</scope>
    <source>
        <strain evidence="3">ChiSjej3B21-8574</strain>
    </source>
</reference>
<dbReference type="EMBL" id="DWWD01000019">
    <property type="protein sequence ID" value="HJC49654.1"/>
    <property type="molecule type" value="Genomic_DNA"/>
</dbReference>
<feature type="domain" description="CYTH" evidence="2">
    <location>
        <begin position="276"/>
        <end position="434"/>
    </location>
</feature>
<dbReference type="InterPro" id="IPR001387">
    <property type="entry name" value="Cro/C1-type_HTH"/>
</dbReference>
<dbReference type="GO" id="GO:0005525">
    <property type="term" value="F:GTP binding"/>
    <property type="evidence" value="ECO:0007669"/>
    <property type="project" value="TreeGrafter"/>
</dbReference>
<dbReference type="InterPro" id="IPR038727">
    <property type="entry name" value="NadR/Ttd14_AAA_dom"/>
</dbReference>
<protein>
    <submittedName>
        <fullName evidence="3">AAA family ATPase</fullName>
    </submittedName>
</protein>
<dbReference type="Gene3D" id="1.10.260.40">
    <property type="entry name" value="lambda repressor-like DNA-binding domains"/>
    <property type="match status" value="1"/>
</dbReference>
<evidence type="ECO:0000313" key="3">
    <source>
        <dbReference type="EMBL" id="HJC49654.1"/>
    </source>
</evidence>
<dbReference type="InterPro" id="IPR023577">
    <property type="entry name" value="CYTH_domain"/>
</dbReference>
<dbReference type="Pfam" id="PF13521">
    <property type="entry name" value="AAA_28"/>
    <property type="match status" value="1"/>
</dbReference>
<dbReference type="PROSITE" id="PS51707">
    <property type="entry name" value="CYTH"/>
    <property type="match status" value="1"/>
</dbReference>
<feature type="domain" description="HTH cro/C1-type" evidence="1">
    <location>
        <begin position="10"/>
        <end position="64"/>
    </location>
</feature>
<comment type="caution">
    <text evidence="3">The sequence shown here is derived from an EMBL/GenBank/DDBJ whole genome shotgun (WGS) entry which is preliminary data.</text>
</comment>
<dbReference type="PANTHER" id="PTHR34932:SF1">
    <property type="entry name" value="TRPL TRANSLOCATION DEFECT PROTEIN 14"/>
    <property type="match status" value="1"/>
</dbReference>
<dbReference type="SUPFAM" id="SSF55154">
    <property type="entry name" value="CYTH-like phosphatases"/>
    <property type="match status" value="1"/>
</dbReference>
<evidence type="ECO:0000313" key="4">
    <source>
        <dbReference type="Proteomes" id="UP000823904"/>
    </source>
</evidence>
<dbReference type="GO" id="GO:0070300">
    <property type="term" value="F:phosphatidic acid binding"/>
    <property type="evidence" value="ECO:0007669"/>
    <property type="project" value="TreeGrafter"/>
</dbReference>
<dbReference type="Gene3D" id="3.40.50.300">
    <property type="entry name" value="P-loop containing nucleotide triphosphate hydrolases"/>
    <property type="match status" value="1"/>
</dbReference>
<organism evidence="3 4">
    <name type="scientific">Candidatus Anaerostipes avistercoris</name>
    <dbReference type="NCBI Taxonomy" id="2838462"/>
    <lineage>
        <taxon>Bacteria</taxon>
        <taxon>Bacillati</taxon>
        <taxon>Bacillota</taxon>
        <taxon>Clostridia</taxon>
        <taxon>Lachnospirales</taxon>
        <taxon>Lachnospiraceae</taxon>
        <taxon>Anaerostipes</taxon>
    </lineage>
</organism>
<gene>
    <name evidence="3" type="ORF">H9754_03590</name>
</gene>
<dbReference type="GO" id="GO:0035091">
    <property type="term" value="F:phosphatidylinositol binding"/>
    <property type="evidence" value="ECO:0007669"/>
    <property type="project" value="TreeGrafter"/>
</dbReference>
<dbReference type="InterPro" id="IPR033469">
    <property type="entry name" value="CYTH-like_dom_sf"/>
</dbReference>
<proteinExistence type="predicted"/>
<reference evidence="3" key="2">
    <citation type="submission" date="2021-04" db="EMBL/GenBank/DDBJ databases">
        <authorList>
            <person name="Gilroy R."/>
        </authorList>
    </citation>
    <scope>NUCLEOTIDE SEQUENCE</scope>
    <source>
        <strain evidence="3">ChiSjej3B21-8574</strain>
    </source>
</reference>
<dbReference type="Gene3D" id="2.40.320.10">
    <property type="entry name" value="Hypothetical Protein Pfu-838710-001"/>
    <property type="match status" value="1"/>
</dbReference>
<dbReference type="CDD" id="cd00093">
    <property type="entry name" value="HTH_XRE"/>
    <property type="match status" value="1"/>
</dbReference>
<dbReference type="GO" id="GO:0003677">
    <property type="term" value="F:DNA binding"/>
    <property type="evidence" value="ECO:0007669"/>
    <property type="project" value="InterPro"/>
</dbReference>
<dbReference type="SUPFAM" id="SSF47413">
    <property type="entry name" value="lambda repressor-like DNA-binding domains"/>
    <property type="match status" value="1"/>
</dbReference>
<dbReference type="PANTHER" id="PTHR34932">
    <property type="entry name" value="TRPL TRANSLOCATION DEFECT PROTEIN 14"/>
    <property type="match status" value="1"/>
</dbReference>
<sequence>MNDYSFGNYMYEKRKETGESQNELGRKLGVTGKAVSKWENGAAKPKTEILRKLAVLWNVSIEELLRIREGEKKKSISKIVITGGPCAGKTTGMSWIQNAFTERGYTVLFIPEIATELISGGVAPWTCGSNGEYQKCQLKLQMEKEKVFEYAARTMDSEKILIVCDRGALDNKAYMTDAEFAVAANYVGANEVELRDGYDAVFHLVTAAKGAQKFYTTANNTARTETPEEAAALDDKLIAAWTGHPHLRIIDNAEGFEEKMKCLIKEIALFLGEPEPYEIERKYLIEYPEISALEALPNCEKVEIIQTYLQADHDDEVRIRQRGSRGNYIYFETRKKTISGLKRIEIERRLTKDEYLERLMDADPTRMPIRKDRYCLADGNQYFEIDIYPFWNDQAILEIELSDPEEEIRFPKMLKVIREVTEDEAYKNASLAKL</sequence>
<dbReference type="Proteomes" id="UP000823904">
    <property type="component" value="Unassembled WGS sequence"/>
</dbReference>
<evidence type="ECO:0000259" key="1">
    <source>
        <dbReference type="PROSITE" id="PS50943"/>
    </source>
</evidence>
<dbReference type="InterPro" id="IPR053227">
    <property type="entry name" value="TRPL-trafficking_regulator"/>
</dbReference>
<dbReference type="AlphaFoldDB" id="A0A9D2PG80"/>
<dbReference type="InterPro" id="IPR027417">
    <property type="entry name" value="P-loop_NTPase"/>
</dbReference>
<name>A0A9D2PG80_9FIRM</name>
<evidence type="ECO:0000259" key="2">
    <source>
        <dbReference type="PROSITE" id="PS51707"/>
    </source>
</evidence>
<dbReference type="PROSITE" id="PS50943">
    <property type="entry name" value="HTH_CROC1"/>
    <property type="match status" value="1"/>
</dbReference>